<dbReference type="PANTHER" id="PTHR43656">
    <property type="entry name" value="BINDING OXIDOREDUCTASE, PUTATIVE (AFU_ORTHOLOGUE AFUA_2G08260)-RELATED"/>
    <property type="match status" value="1"/>
</dbReference>
<dbReference type="EMBL" id="JAGMUU010000025">
    <property type="protein sequence ID" value="KAH7123478.1"/>
    <property type="molecule type" value="Genomic_DNA"/>
</dbReference>
<dbReference type="InterPro" id="IPR001155">
    <property type="entry name" value="OxRdtase_FMN_N"/>
</dbReference>
<dbReference type="CDD" id="cd04733">
    <property type="entry name" value="OYE_like_2_FMN"/>
    <property type="match status" value="1"/>
</dbReference>
<dbReference type="Proteomes" id="UP000717696">
    <property type="component" value="Unassembled WGS sequence"/>
</dbReference>
<dbReference type="GO" id="GO:0016491">
    <property type="term" value="F:oxidoreductase activity"/>
    <property type="evidence" value="ECO:0007669"/>
    <property type="project" value="UniProtKB-KW"/>
</dbReference>
<evidence type="ECO:0000256" key="1">
    <source>
        <dbReference type="ARBA" id="ARBA00005979"/>
    </source>
</evidence>
<organism evidence="6 7">
    <name type="scientific">Dactylonectria estremocensis</name>
    <dbReference type="NCBI Taxonomy" id="1079267"/>
    <lineage>
        <taxon>Eukaryota</taxon>
        <taxon>Fungi</taxon>
        <taxon>Dikarya</taxon>
        <taxon>Ascomycota</taxon>
        <taxon>Pezizomycotina</taxon>
        <taxon>Sordariomycetes</taxon>
        <taxon>Hypocreomycetidae</taxon>
        <taxon>Hypocreales</taxon>
        <taxon>Nectriaceae</taxon>
        <taxon>Dactylonectria</taxon>
    </lineage>
</organism>
<dbReference type="Gene3D" id="3.20.20.70">
    <property type="entry name" value="Aldolase class I"/>
    <property type="match status" value="1"/>
</dbReference>
<dbReference type="Pfam" id="PF00724">
    <property type="entry name" value="Oxidored_FMN"/>
    <property type="match status" value="1"/>
</dbReference>
<protein>
    <recommendedName>
        <fullName evidence="5">NADH:flavin oxidoreductase/NADH oxidase N-terminal domain-containing protein</fullName>
    </recommendedName>
</protein>
<feature type="domain" description="NADH:flavin oxidoreductase/NADH oxidase N-terminal" evidence="5">
    <location>
        <begin position="8"/>
        <end position="366"/>
    </location>
</feature>
<evidence type="ECO:0000313" key="6">
    <source>
        <dbReference type="EMBL" id="KAH7123478.1"/>
    </source>
</evidence>
<dbReference type="GO" id="GO:0010181">
    <property type="term" value="F:FMN binding"/>
    <property type="evidence" value="ECO:0007669"/>
    <property type="project" value="InterPro"/>
</dbReference>
<reference evidence="6" key="1">
    <citation type="journal article" date="2021" name="Nat. Commun.">
        <title>Genetic determinants of endophytism in the Arabidopsis root mycobiome.</title>
        <authorList>
            <person name="Mesny F."/>
            <person name="Miyauchi S."/>
            <person name="Thiergart T."/>
            <person name="Pickel B."/>
            <person name="Atanasova L."/>
            <person name="Karlsson M."/>
            <person name="Huettel B."/>
            <person name="Barry K.W."/>
            <person name="Haridas S."/>
            <person name="Chen C."/>
            <person name="Bauer D."/>
            <person name="Andreopoulos W."/>
            <person name="Pangilinan J."/>
            <person name="LaButti K."/>
            <person name="Riley R."/>
            <person name="Lipzen A."/>
            <person name="Clum A."/>
            <person name="Drula E."/>
            <person name="Henrissat B."/>
            <person name="Kohler A."/>
            <person name="Grigoriev I.V."/>
            <person name="Martin F.M."/>
            <person name="Hacquard S."/>
        </authorList>
    </citation>
    <scope>NUCLEOTIDE SEQUENCE</scope>
    <source>
        <strain evidence="6">MPI-CAGE-AT-0021</strain>
    </source>
</reference>
<dbReference type="PANTHER" id="PTHR43656:SF2">
    <property type="entry name" value="BINDING OXIDOREDUCTASE, PUTATIVE (AFU_ORTHOLOGUE AFUA_2G08260)-RELATED"/>
    <property type="match status" value="1"/>
</dbReference>
<proteinExistence type="inferred from homology"/>
<sequence length="416" mass="44539">MATSPLAQPLSLPCGLTLPNRLVKAALAEQMADSEQLPTPAQFNRTYGAWADGGWGMVLTGNVQVDERYLGGPNDAAIDATASMPEDKVVAAYKNLASVCRRAGTPTIVQINHPGRQSPLGAGKRRLWSKTLAPSAIPLNMGSDLLSRIVSGLVFGTPKEMTVDEIEDVVRRFANAARITAMAGFDGIEIHAAHGYLLAQFLSARSNHRTDAYGGSPAARAKIVLDIIKAVRAVVPKTFCIGLKLNSVDHQSSGGGSSEMEDCLEQAALIAETGIDFLEVSGGSYENPLMFTGADNAPTQSARTAARESFFLDFAKEIRARLPKMALIVTGGFQTRQGMEVALEEACDMAGIGRPSVINPSLPANIILNSEVKDADAKMFRKRVPTPWLLKKIAPKSIGAGVETIWYNNEMKRMGN</sequence>
<evidence type="ECO:0000313" key="7">
    <source>
        <dbReference type="Proteomes" id="UP000717696"/>
    </source>
</evidence>
<comment type="similarity">
    <text evidence="1">Belongs to the NADH:flavin oxidoreductase/NADH oxidase family.</text>
</comment>
<dbReference type="SUPFAM" id="SSF51395">
    <property type="entry name" value="FMN-linked oxidoreductases"/>
    <property type="match status" value="1"/>
</dbReference>
<keyword evidence="3" id="KW-0288">FMN</keyword>
<dbReference type="InterPro" id="IPR051799">
    <property type="entry name" value="NADH_flavin_oxidoreductase"/>
</dbReference>
<evidence type="ECO:0000256" key="2">
    <source>
        <dbReference type="ARBA" id="ARBA00022630"/>
    </source>
</evidence>
<evidence type="ECO:0000256" key="3">
    <source>
        <dbReference type="ARBA" id="ARBA00022643"/>
    </source>
</evidence>
<evidence type="ECO:0000256" key="4">
    <source>
        <dbReference type="ARBA" id="ARBA00023002"/>
    </source>
</evidence>
<gene>
    <name evidence="6" type="ORF">B0J13DRAFT_455691</name>
</gene>
<dbReference type="OrthoDB" id="1663137at2759"/>
<keyword evidence="2" id="KW-0285">Flavoprotein</keyword>
<name>A0A9P9DQD4_9HYPO</name>
<keyword evidence="7" id="KW-1185">Reference proteome</keyword>
<dbReference type="InterPro" id="IPR013785">
    <property type="entry name" value="Aldolase_TIM"/>
</dbReference>
<dbReference type="AlphaFoldDB" id="A0A9P9DQD4"/>
<accession>A0A9P9DQD4</accession>
<comment type="caution">
    <text evidence="6">The sequence shown here is derived from an EMBL/GenBank/DDBJ whole genome shotgun (WGS) entry which is preliminary data.</text>
</comment>
<keyword evidence="4" id="KW-0560">Oxidoreductase</keyword>
<evidence type="ECO:0000259" key="5">
    <source>
        <dbReference type="Pfam" id="PF00724"/>
    </source>
</evidence>